<organism evidence="2 3">
    <name type="scientific">Streptomyces candidus</name>
    <dbReference type="NCBI Taxonomy" id="67283"/>
    <lineage>
        <taxon>Bacteria</taxon>
        <taxon>Bacillati</taxon>
        <taxon>Actinomycetota</taxon>
        <taxon>Actinomycetes</taxon>
        <taxon>Kitasatosporales</taxon>
        <taxon>Streptomycetaceae</taxon>
        <taxon>Streptomyces</taxon>
    </lineage>
</organism>
<evidence type="ECO:0000313" key="2">
    <source>
        <dbReference type="EMBL" id="MBB6439901.1"/>
    </source>
</evidence>
<dbReference type="EMBL" id="JACHEM010000031">
    <property type="protein sequence ID" value="MBB6439901.1"/>
    <property type="molecule type" value="Genomic_DNA"/>
</dbReference>
<evidence type="ECO:0000313" key="3">
    <source>
        <dbReference type="Proteomes" id="UP000540423"/>
    </source>
</evidence>
<dbReference type="Proteomes" id="UP000540423">
    <property type="component" value="Unassembled WGS sequence"/>
</dbReference>
<dbReference type="Pfam" id="PF19746">
    <property type="entry name" value="DUF6233"/>
    <property type="match status" value="1"/>
</dbReference>
<name>A0A7X0HLS8_9ACTN</name>
<dbReference type="InterPro" id="IPR046200">
    <property type="entry name" value="DUF6233"/>
</dbReference>
<reference evidence="2 3" key="1">
    <citation type="submission" date="2020-08" db="EMBL/GenBank/DDBJ databases">
        <title>Genomic Encyclopedia of Type Strains, Phase IV (KMG-IV): sequencing the most valuable type-strain genomes for metagenomic binning, comparative biology and taxonomic classification.</title>
        <authorList>
            <person name="Goeker M."/>
        </authorList>
    </citation>
    <scope>NUCLEOTIDE SEQUENCE [LARGE SCALE GENOMIC DNA]</scope>
    <source>
        <strain evidence="2 3">DSM 40141</strain>
    </source>
</reference>
<accession>A0A7X0HLS8</accession>
<protein>
    <submittedName>
        <fullName evidence="2">Uncharacterized protein</fullName>
    </submittedName>
</protein>
<comment type="caution">
    <text evidence="2">The sequence shown here is derived from an EMBL/GenBank/DDBJ whole genome shotgun (WGS) entry which is preliminary data.</text>
</comment>
<gene>
    <name evidence="2" type="ORF">HNQ79_006413</name>
</gene>
<keyword evidence="3" id="KW-1185">Reference proteome</keyword>
<feature type="region of interest" description="Disordered" evidence="1">
    <location>
        <begin position="34"/>
        <end position="59"/>
    </location>
</feature>
<feature type="compositionally biased region" description="Basic and acidic residues" evidence="1">
    <location>
        <begin position="34"/>
        <end position="46"/>
    </location>
</feature>
<evidence type="ECO:0000256" key="1">
    <source>
        <dbReference type="SAM" id="MobiDB-lite"/>
    </source>
</evidence>
<proteinExistence type="predicted"/>
<dbReference type="RefSeq" id="WP_185036387.1">
    <property type="nucleotide sequence ID" value="NZ_BNBN01000046.1"/>
</dbReference>
<sequence length="110" mass="11949">MSDLPPDLPRLLTLETWHAMQLERIRAAIRVAEETEVSRRREEERLAQPPPEWLAEPSPAGGPGTVHCGYCGFHGGRVRGIGVDAARRALVEGAEACPACRPDTALGLLD</sequence>
<dbReference type="AlphaFoldDB" id="A0A7X0HLS8"/>